<protein>
    <recommendedName>
        <fullName evidence="4">BZIP domain-containing protein</fullName>
    </recommendedName>
</protein>
<name>A0AAV9MZL4_9EURO</name>
<feature type="region of interest" description="Disordered" evidence="1">
    <location>
        <begin position="1"/>
        <end position="48"/>
    </location>
</feature>
<dbReference type="EMBL" id="JAVRRD010000027">
    <property type="protein sequence ID" value="KAK5047027.1"/>
    <property type="molecule type" value="Genomic_DNA"/>
</dbReference>
<accession>A0AAV9MZL4</accession>
<dbReference type="RefSeq" id="XP_064702594.1">
    <property type="nucleotide sequence ID" value="XM_064850525.1"/>
</dbReference>
<dbReference type="SUPFAM" id="SSF57959">
    <property type="entry name" value="Leucine zipper domain"/>
    <property type="match status" value="1"/>
</dbReference>
<reference evidence="2 3" key="1">
    <citation type="submission" date="2023-08" db="EMBL/GenBank/DDBJ databases">
        <title>Black Yeasts Isolated from many extreme environments.</title>
        <authorList>
            <person name="Coleine C."/>
            <person name="Stajich J.E."/>
            <person name="Selbmann L."/>
        </authorList>
    </citation>
    <scope>NUCLEOTIDE SEQUENCE [LARGE SCALE GENOMIC DNA]</scope>
    <source>
        <strain evidence="2 3">CCFEE 5792</strain>
    </source>
</reference>
<feature type="region of interest" description="Disordered" evidence="1">
    <location>
        <begin position="103"/>
        <end position="153"/>
    </location>
</feature>
<comment type="caution">
    <text evidence="2">The sequence shown here is derived from an EMBL/GenBank/DDBJ whole genome shotgun (WGS) entry which is preliminary data.</text>
</comment>
<dbReference type="PANTHER" id="PTHR37012:SF7">
    <property type="entry name" value="B-ZIP TRANSCRIPTION FACTOR (EUROFUNG)-RELATED"/>
    <property type="match status" value="1"/>
</dbReference>
<evidence type="ECO:0000256" key="1">
    <source>
        <dbReference type="SAM" id="MobiDB-lite"/>
    </source>
</evidence>
<feature type="compositionally biased region" description="Basic and acidic residues" evidence="1">
    <location>
        <begin position="31"/>
        <end position="44"/>
    </location>
</feature>
<dbReference type="PANTHER" id="PTHR37012">
    <property type="entry name" value="B-ZIP TRANSCRIPTION FACTOR (EUROFUNG)-RELATED"/>
    <property type="match status" value="1"/>
</dbReference>
<dbReference type="Proteomes" id="UP001358417">
    <property type="component" value="Unassembled WGS sequence"/>
</dbReference>
<evidence type="ECO:0008006" key="4">
    <source>
        <dbReference type="Google" id="ProtNLM"/>
    </source>
</evidence>
<dbReference type="InterPro" id="IPR046347">
    <property type="entry name" value="bZIP_sf"/>
</dbReference>
<dbReference type="InterPro" id="IPR021833">
    <property type="entry name" value="DUF3425"/>
</dbReference>
<dbReference type="Gene3D" id="1.20.5.170">
    <property type="match status" value="1"/>
</dbReference>
<gene>
    <name evidence="2" type="ORF">LTR84_006969</name>
</gene>
<evidence type="ECO:0000313" key="3">
    <source>
        <dbReference type="Proteomes" id="UP001358417"/>
    </source>
</evidence>
<keyword evidence="3" id="KW-1185">Reference proteome</keyword>
<proteinExistence type="predicted"/>
<dbReference type="GO" id="GO:0003700">
    <property type="term" value="F:DNA-binding transcription factor activity"/>
    <property type="evidence" value="ECO:0007669"/>
    <property type="project" value="InterPro"/>
</dbReference>
<dbReference type="GeneID" id="89975137"/>
<dbReference type="AlphaFoldDB" id="A0AAV9MZL4"/>
<dbReference type="Pfam" id="PF11905">
    <property type="entry name" value="DUF3425"/>
    <property type="match status" value="1"/>
</dbReference>
<feature type="compositionally biased region" description="Polar residues" evidence="1">
    <location>
        <begin position="103"/>
        <end position="125"/>
    </location>
</feature>
<organism evidence="2 3">
    <name type="scientific">Exophiala bonariae</name>
    <dbReference type="NCBI Taxonomy" id="1690606"/>
    <lineage>
        <taxon>Eukaryota</taxon>
        <taxon>Fungi</taxon>
        <taxon>Dikarya</taxon>
        <taxon>Ascomycota</taxon>
        <taxon>Pezizomycotina</taxon>
        <taxon>Eurotiomycetes</taxon>
        <taxon>Chaetothyriomycetidae</taxon>
        <taxon>Chaetothyriales</taxon>
        <taxon>Herpotrichiellaceae</taxon>
        <taxon>Exophiala</taxon>
    </lineage>
</organism>
<evidence type="ECO:0000313" key="2">
    <source>
        <dbReference type="EMBL" id="KAK5047027.1"/>
    </source>
</evidence>
<sequence length="464" mass="52030">MSDHGSEEDLSLAGEPDSKSLSRRQKMSAARLERRRAVDRESQRATRARTKAYIANLEQTISALEKNSNNEQTATLMKQIQQKQAEIDRLNALVSSVQKLLSPSSAGNLESSTDSQADEVSTTASEHFGPPSNGTQLPQTSAPQAASVEATSRKTTSLTAFDNSLHCRYGSRNYLGALNTSIEFVQGHSRSFTCPTLTQSVDDDIAIRAVFHGWEAVEDKYDLDLGWQMLKALDKGLYNRSEPIVRLAHIRLVRDTLIHKTYGQLPTRRPLPGYMTPTDTQKTIGHAAIADYFAWPQVRDYLILTKTTVSNERRSAWFATNLRFDWHYELRDVCRKHKETGTYAYSELFDRSFESLLNWSVAPEFYTDASTSPYLPARRIPISVDGLRLSRQPTSSHVIEWPEGQQDDEEAALTPLPPIPTSAPLGTNLKSTSQVIQASDPFYARLADWPEMNYITSSEFGWTG</sequence>
<dbReference type="CDD" id="cd14688">
    <property type="entry name" value="bZIP_YAP"/>
    <property type="match status" value="1"/>
</dbReference>
<feature type="compositionally biased region" description="Polar residues" evidence="1">
    <location>
        <begin position="132"/>
        <end position="153"/>
    </location>
</feature>